<dbReference type="Pfam" id="PF14054">
    <property type="entry name" value="DUF4249"/>
    <property type="match status" value="1"/>
</dbReference>
<name>A0A246FPT9_9BACT</name>
<accession>A0A246FPT9</accession>
<dbReference type="EMBL" id="NIRR01000002">
    <property type="protein sequence ID" value="OWP64763.1"/>
    <property type="molecule type" value="Genomic_DNA"/>
</dbReference>
<sequence>MTQYWLLLISRLSLLLLLLVAGLAGLGGCVEPYAPAIISAPPAYLVVDGFLNPRGVSTIRLSRSAALDAKTVPPAEARATLFIETQGGGPRYALTETTPGTYVSAALTLDAARQYRLRISTRIGRQYASDFVPVKLTPPVDAVSWGAQGQDFNIYVSAHDDTRNSQYYRWEYDETWEVSSPYQPLIEYYDGALRPIRQAFPLVCWSTASSSRIVLNQTIALSEDRVTNFRMLTLPANTSRLARRYSILVHQQALTKAEYAYWDLLRKNTENIGSLFDPQPSQVTGNMHNLDDGQEPVLGFVGAHSVSDKRIFISRAELPAAVVPLSGYEACLPPDTLKPASGIPPPTAEDIRLSLFYAFNSQKYLPIEVVPGGVTAKERDCIDCRTRGTAVRPSFW</sequence>
<evidence type="ECO:0000313" key="1">
    <source>
        <dbReference type="EMBL" id="OWP64763.1"/>
    </source>
</evidence>
<protein>
    <recommendedName>
        <fullName evidence="3">DUF4249 domain-containing protein</fullName>
    </recommendedName>
</protein>
<evidence type="ECO:0008006" key="3">
    <source>
        <dbReference type="Google" id="ProtNLM"/>
    </source>
</evidence>
<gene>
    <name evidence="1" type="ORF">CDA63_03110</name>
</gene>
<comment type="caution">
    <text evidence="1">The sequence shown here is derived from an EMBL/GenBank/DDBJ whole genome shotgun (WGS) entry which is preliminary data.</text>
</comment>
<organism evidence="1 2">
    <name type="scientific">Hymenobacter amundsenii</name>
    <dbReference type="NCBI Taxonomy" id="2006685"/>
    <lineage>
        <taxon>Bacteria</taxon>
        <taxon>Pseudomonadati</taxon>
        <taxon>Bacteroidota</taxon>
        <taxon>Cytophagia</taxon>
        <taxon>Cytophagales</taxon>
        <taxon>Hymenobacteraceae</taxon>
        <taxon>Hymenobacter</taxon>
    </lineage>
</organism>
<keyword evidence="2" id="KW-1185">Reference proteome</keyword>
<dbReference type="OrthoDB" id="1062680at2"/>
<reference evidence="1 2" key="1">
    <citation type="submission" date="2017-06" db="EMBL/GenBank/DDBJ databases">
        <title>Hymenobacter amundsenii sp. nov. isolated from regoliths in Antarctica.</title>
        <authorList>
            <person name="Sedlacek I."/>
            <person name="Kralova S."/>
            <person name="Pantucek R."/>
            <person name="Svec P."/>
            <person name="Holochova P."/>
            <person name="Stankova E."/>
            <person name="Vrbovska V."/>
            <person name="Busse H.-J."/>
        </authorList>
    </citation>
    <scope>NUCLEOTIDE SEQUENCE [LARGE SCALE GENOMIC DNA]</scope>
    <source>
        <strain evidence="1 2">CCM 8682</strain>
    </source>
</reference>
<dbReference type="InterPro" id="IPR025345">
    <property type="entry name" value="DUF4249"/>
</dbReference>
<dbReference type="AlphaFoldDB" id="A0A246FPT9"/>
<evidence type="ECO:0000313" key="2">
    <source>
        <dbReference type="Proteomes" id="UP000197277"/>
    </source>
</evidence>
<dbReference type="Proteomes" id="UP000197277">
    <property type="component" value="Unassembled WGS sequence"/>
</dbReference>
<proteinExistence type="predicted"/>